<dbReference type="PANTHER" id="PTHR42696">
    <property type="entry name" value="ASPARTATE AMMONIA-LYASE"/>
    <property type="match status" value="1"/>
</dbReference>
<dbReference type="Gene3D" id="1.10.275.10">
    <property type="entry name" value="Fumarase/aspartase (N-terminal domain)"/>
    <property type="match status" value="1"/>
</dbReference>
<accession>A0A919Y794</accession>
<name>A0A919Y794_9BACL</name>
<dbReference type="Gene3D" id="1.20.200.10">
    <property type="entry name" value="Fumarase/aspartase (Central domain)"/>
    <property type="match status" value="1"/>
</dbReference>
<proteinExistence type="predicted"/>
<organism evidence="3 4">
    <name type="scientific">Paenibacillus azoreducens</name>
    <dbReference type="NCBI Taxonomy" id="116718"/>
    <lineage>
        <taxon>Bacteria</taxon>
        <taxon>Bacillati</taxon>
        <taxon>Bacillota</taxon>
        <taxon>Bacilli</taxon>
        <taxon>Bacillales</taxon>
        <taxon>Paenibacillaceae</taxon>
        <taxon>Paenibacillus</taxon>
    </lineage>
</organism>
<dbReference type="PRINTS" id="PR00149">
    <property type="entry name" value="FUMRATELYASE"/>
</dbReference>
<gene>
    <name evidence="3" type="primary">ansB</name>
    <name evidence="3" type="ORF">J34TS1_10160</name>
</gene>
<evidence type="ECO:0000313" key="4">
    <source>
        <dbReference type="Proteomes" id="UP000682811"/>
    </source>
</evidence>
<protein>
    <submittedName>
        <fullName evidence="3">Aspartate ammonia-lyase</fullName>
    </submittedName>
</protein>
<dbReference type="InterPro" id="IPR008948">
    <property type="entry name" value="L-Aspartase-like"/>
</dbReference>
<dbReference type="InterPro" id="IPR022761">
    <property type="entry name" value="Fumarate_lyase_N"/>
</dbReference>
<sequence length="386" mass="41955">MIRIEQDILGARVLPAHAYYGIQTLRTVENCPRAAVPVHIELIMGVAIIKKAAAKAHLDLGTLPERIGNRIVKAADEVMIGKHAEDFIVNICQDITGDALNMNMNEVLANRALEFMLEDKGNYSLIDPIRHVNLDQTADGVISSALRIAAHRLSQTLIRSIDQLIGCLLAQYKRADPPAEPENLQLGTPAWLGGQYADSARCLQDDLKRLIAAASLLPADFLGAEHIVPAPNASAEFTAKIGTYLLEITQISDYDYGFNDGINTVKSSDMFVQLSSALKHCAMSLSKLCSDIRLAVSQQTAPSKPDLNTNTELRAAEALQQIAFQAVGLDHSLFLAAETGMVDRNAVPPLIVHNLLESLKLLNTGIESFTLSLTEKTDSVYQLPAI</sequence>
<dbReference type="Proteomes" id="UP000682811">
    <property type="component" value="Unassembled WGS sequence"/>
</dbReference>
<feature type="domain" description="Fumarate lyase N-terminal" evidence="2">
    <location>
        <begin position="14"/>
        <end position="298"/>
    </location>
</feature>
<comment type="caution">
    <text evidence="3">The sequence shown here is derived from an EMBL/GenBank/DDBJ whole genome shotgun (WGS) entry which is preliminary data.</text>
</comment>
<dbReference type="GO" id="GO:0005829">
    <property type="term" value="C:cytosol"/>
    <property type="evidence" value="ECO:0007669"/>
    <property type="project" value="TreeGrafter"/>
</dbReference>
<dbReference type="Pfam" id="PF00206">
    <property type="entry name" value="Lyase_1"/>
    <property type="match status" value="1"/>
</dbReference>
<dbReference type="RefSeq" id="WP_212977299.1">
    <property type="nucleotide sequence ID" value="NZ_AP025343.1"/>
</dbReference>
<dbReference type="SUPFAM" id="SSF48557">
    <property type="entry name" value="L-aspartase-like"/>
    <property type="match status" value="1"/>
</dbReference>
<dbReference type="PANTHER" id="PTHR42696:SF2">
    <property type="entry name" value="ASPARTATE AMMONIA-LYASE"/>
    <property type="match status" value="1"/>
</dbReference>
<dbReference type="InterPro" id="IPR051546">
    <property type="entry name" value="Aspartate_Ammonia-Lyase"/>
</dbReference>
<keyword evidence="4" id="KW-1185">Reference proteome</keyword>
<dbReference type="GO" id="GO:0006531">
    <property type="term" value="P:aspartate metabolic process"/>
    <property type="evidence" value="ECO:0007669"/>
    <property type="project" value="TreeGrafter"/>
</dbReference>
<keyword evidence="1" id="KW-0456">Lyase</keyword>
<dbReference type="InterPro" id="IPR024083">
    <property type="entry name" value="Fumarase/histidase_N"/>
</dbReference>
<evidence type="ECO:0000313" key="3">
    <source>
        <dbReference type="EMBL" id="GIO46251.1"/>
    </source>
</evidence>
<dbReference type="AlphaFoldDB" id="A0A919Y794"/>
<dbReference type="GO" id="GO:0008797">
    <property type="term" value="F:aspartate ammonia-lyase activity"/>
    <property type="evidence" value="ECO:0007669"/>
    <property type="project" value="TreeGrafter"/>
</dbReference>
<evidence type="ECO:0000256" key="1">
    <source>
        <dbReference type="ARBA" id="ARBA00023239"/>
    </source>
</evidence>
<dbReference type="InterPro" id="IPR000362">
    <property type="entry name" value="Fumarate_lyase_fam"/>
</dbReference>
<evidence type="ECO:0000259" key="2">
    <source>
        <dbReference type="Pfam" id="PF00206"/>
    </source>
</evidence>
<reference evidence="3 4" key="1">
    <citation type="submission" date="2021-03" db="EMBL/GenBank/DDBJ databases">
        <title>Antimicrobial resistance genes in bacteria isolated from Japanese honey, and their potential for conferring macrolide and lincosamide resistance in the American foulbrood pathogen Paenibacillus larvae.</title>
        <authorList>
            <person name="Okamoto M."/>
            <person name="Kumagai M."/>
            <person name="Kanamori H."/>
            <person name="Takamatsu D."/>
        </authorList>
    </citation>
    <scope>NUCLEOTIDE SEQUENCE [LARGE SCALE GENOMIC DNA]</scope>
    <source>
        <strain evidence="3 4">J34TS1</strain>
    </source>
</reference>
<dbReference type="EMBL" id="BORT01000003">
    <property type="protein sequence ID" value="GIO46251.1"/>
    <property type="molecule type" value="Genomic_DNA"/>
</dbReference>